<reference evidence="1" key="1">
    <citation type="journal article" date="2020" name="bioRxiv">
        <title>Whole genome comparisons of ergot fungi reveals the divergence and evolution of species within the genus Claviceps are the result of varying mechanisms driving genome evolution and host range expansion.</title>
        <authorList>
            <person name="Wyka S.A."/>
            <person name="Mondo S.J."/>
            <person name="Liu M."/>
            <person name="Dettman J."/>
            <person name="Nalam V."/>
            <person name="Broders K.D."/>
        </authorList>
    </citation>
    <scope>NUCLEOTIDE SEQUENCE</scope>
    <source>
        <strain evidence="1">CCC 602</strain>
    </source>
</reference>
<accession>A0A9P7NBH8</accession>
<dbReference type="AlphaFoldDB" id="A0A9P7NBH8"/>
<evidence type="ECO:0000313" key="2">
    <source>
        <dbReference type="Proteomes" id="UP000748025"/>
    </source>
</evidence>
<evidence type="ECO:0000313" key="1">
    <source>
        <dbReference type="EMBL" id="KAG6011863.1"/>
    </source>
</evidence>
<sequence length="66" mass="7573">MTQQFTQRYAYAWQKACMQAAKVETLTGQLAQEQLEPQLQEPEVAHPQSPMMLERNGYVEKLGGIF</sequence>
<keyword evidence="2" id="KW-1185">Reference proteome</keyword>
<comment type="caution">
    <text evidence="1">The sequence shown here is derived from an EMBL/GenBank/DDBJ whole genome shotgun (WGS) entry which is preliminary data.</text>
</comment>
<gene>
    <name evidence="1" type="ORF">E4U43_008072</name>
</gene>
<proteinExistence type="predicted"/>
<dbReference type="Proteomes" id="UP000748025">
    <property type="component" value="Unassembled WGS sequence"/>
</dbReference>
<dbReference type="EMBL" id="SRPW01000818">
    <property type="protein sequence ID" value="KAG6011863.1"/>
    <property type="molecule type" value="Genomic_DNA"/>
</dbReference>
<protein>
    <submittedName>
        <fullName evidence="1">Uncharacterized protein</fullName>
    </submittedName>
</protein>
<feature type="non-terminal residue" evidence="1">
    <location>
        <position position="66"/>
    </location>
</feature>
<organism evidence="1 2">
    <name type="scientific">Claviceps pusilla</name>
    <dbReference type="NCBI Taxonomy" id="123648"/>
    <lineage>
        <taxon>Eukaryota</taxon>
        <taxon>Fungi</taxon>
        <taxon>Dikarya</taxon>
        <taxon>Ascomycota</taxon>
        <taxon>Pezizomycotina</taxon>
        <taxon>Sordariomycetes</taxon>
        <taxon>Hypocreomycetidae</taxon>
        <taxon>Hypocreales</taxon>
        <taxon>Clavicipitaceae</taxon>
        <taxon>Claviceps</taxon>
    </lineage>
</organism>
<name>A0A9P7NBH8_9HYPO</name>